<feature type="region of interest" description="Disordered" evidence="1">
    <location>
        <begin position="654"/>
        <end position="674"/>
    </location>
</feature>
<feature type="region of interest" description="Disordered" evidence="1">
    <location>
        <begin position="596"/>
        <end position="625"/>
    </location>
</feature>
<evidence type="ECO:0000313" key="4">
    <source>
        <dbReference type="WBParaSite" id="ACRNAN_Path_315.g1219.t2"/>
    </source>
</evidence>
<feature type="region of interest" description="Disordered" evidence="1">
    <location>
        <begin position="470"/>
        <end position="491"/>
    </location>
</feature>
<evidence type="ECO:0000256" key="2">
    <source>
        <dbReference type="SAM" id="SignalP"/>
    </source>
</evidence>
<dbReference type="SUPFAM" id="SSF50978">
    <property type="entry name" value="WD40 repeat-like"/>
    <property type="match status" value="1"/>
</dbReference>
<name>A0A914C563_9BILA</name>
<reference evidence="4" key="1">
    <citation type="submission" date="2022-11" db="UniProtKB">
        <authorList>
            <consortium name="WormBaseParasite"/>
        </authorList>
    </citation>
    <scope>IDENTIFICATION</scope>
</reference>
<accession>A0A914C563</accession>
<sequence length="761" mass="85295">MTTFENGMGFISLLSGYVLALQLDNDNVQILWELKLNDVALKLVHCEDRLYAALANGTLAVLEKAFDRAPTALDLYHIPISAAPITDALIVDENLYLAVACKVVILNRSTLSTMRNIYVASVAAGSNTPMFEKIRQFCYSEYGIFLITAHSSLIQLWKDSECQLLFDITYDYSQRRPSFDDSDLDTETVEIYTIIFHDNQLWIGTVDGYLMLYNFQPQPEYHSNGIQPRSPSFSRRKASQTQEASFSLQKHRYPAGIRLSPRNNVIEEIPPHRQQMYYIPTNKEAEFEETARVQEIPEAEWRTRKISVVIDKLTQQYSVCVEPVASSISLDSANGTHPHNSISVERNSSSASNSNLSKSNLARRRLMKGFSVDSAVSVFSNDDTKEHNSTLSPSPQRTSFRKKLPLEQIALLKEELSIDLVDSNEYDEPFEISPENGVFPETGLAEESLGDRSPLAIQIPGEKNDEIDYSQPCSADSGTKAPLSADSTSSKNTMDELGEVLKLRRKDLDFDDTLLVAVKENATLSPSPQRTSFRKKLPLEQIALLKEELSIDLVDSNEYDEPFEISPENGVFPETGLAEESLGDRSPLAIQIPGEKNDEIDYSQPCSADSGTKAPLSADSTSSKNTMDELGEVLKLRRKDLDFDDTLLVAVKENDSSDEAKPQSRRMSRSFSSVEASEIKPTLNMVLQMKLKISDKPVRCIALTRFNDEDIIVTAAGNYGDEEAVLRWRRETESGLWINDPLVDSSVRRTRTLLTRHASMK</sequence>
<feature type="region of interest" description="Disordered" evidence="1">
    <location>
        <begin position="329"/>
        <end position="357"/>
    </location>
</feature>
<feature type="chain" id="PRO_5038056372" evidence="2">
    <location>
        <begin position="21"/>
        <end position="761"/>
    </location>
</feature>
<feature type="compositionally biased region" description="Polar residues" evidence="1">
    <location>
        <begin position="329"/>
        <end position="339"/>
    </location>
</feature>
<dbReference type="Proteomes" id="UP000887540">
    <property type="component" value="Unplaced"/>
</dbReference>
<protein>
    <submittedName>
        <fullName evidence="4">Uncharacterized protein</fullName>
    </submittedName>
</protein>
<keyword evidence="2" id="KW-0732">Signal</keyword>
<proteinExistence type="predicted"/>
<organism evidence="3 4">
    <name type="scientific">Acrobeloides nanus</name>
    <dbReference type="NCBI Taxonomy" id="290746"/>
    <lineage>
        <taxon>Eukaryota</taxon>
        <taxon>Metazoa</taxon>
        <taxon>Ecdysozoa</taxon>
        <taxon>Nematoda</taxon>
        <taxon>Chromadorea</taxon>
        <taxon>Rhabditida</taxon>
        <taxon>Tylenchina</taxon>
        <taxon>Cephalobomorpha</taxon>
        <taxon>Cephaloboidea</taxon>
        <taxon>Cephalobidae</taxon>
        <taxon>Acrobeloides</taxon>
    </lineage>
</organism>
<dbReference type="WBParaSite" id="ACRNAN_Path_315.g1219.t2">
    <property type="protein sequence ID" value="ACRNAN_Path_315.g1219.t2"/>
    <property type="gene ID" value="ACRNAN_Path_315.g1219"/>
</dbReference>
<dbReference type="AlphaFoldDB" id="A0A914C563"/>
<keyword evidence="3" id="KW-1185">Reference proteome</keyword>
<evidence type="ECO:0000313" key="3">
    <source>
        <dbReference type="Proteomes" id="UP000887540"/>
    </source>
</evidence>
<feature type="compositionally biased region" description="Low complexity" evidence="1">
    <location>
        <begin position="340"/>
        <end position="357"/>
    </location>
</feature>
<feature type="signal peptide" evidence="2">
    <location>
        <begin position="1"/>
        <end position="20"/>
    </location>
</feature>
<evidence type="ECO:0000256" key="1">
    <source>
        <dbReference type="SAM" id="MobiDB-lite"/>
    </source>
</evidence>
<dbReference type="InterPro" id="IPR036322">
    <property type="entry name" value="WD40_repeat_dom_sf"/>
</dbReference>